<organism evidence="3">
    <name type="scientific">Lentimicrobium saccharophilum</name>
    <dbReference type="NCBI Taxonomy" id="1678841"/>
    <lineage>
        <taxon>Bacteria</taxon>
        <taxon>Pseudomonadati</taxon>
        <taxon>Bacteroidota</taxon>
        <taxon>Bacteroidia</taxon>
        <taxon>Bacteroidales</taxon>
        <taxon>Lentimicrobiaceae</taxon>
        <taxon>Lentimicrobium</taxon>
    </lineage>
</organism>
<dbReference type="GO" id="GO:0006351">
    <property type="term" value="P:DNA-templated transcription"/>
    <property type="evidence" value="ECO:0007669"/>
    <property type="project" value="InterPro"/>
</dbReference>
<dbReference type="EMBL" id="DF968183">
    <property type="protein sequence ID" value="GAP44551.1"/>
    <property type="molecule type" value="Genomic_DNA"/>
</dbReference>
<dbReference type="RefSeq" id="WP_062044037.1">
    <property type="nucleotide sequence ID" value="NZ_DF968183.1"/>
</dbReference>
<dbReference type="GO" id="GO:0000428">
    <property type="term" value="C:DNA-directed RNA polymerase complex"/>
    <property type="evidence" value="ECO:0007669"/>
    <property type="project" value="UniProtKB-KW"/>
</dbReference>
<dbReference type="Pfam" id="PF01192">
    <property type="entry name" value="RNA_pol_Rpb6"/>
    <property type="match status" value="1"/>
</dbReference>
<proteinExistence type="predicted"/>
<name>A0A0S7C175_9BACT</name>
<reference evidence="3" key="1">
    <citation type="journal article" date="2015" name="Genome Announc.">
        <title>Draft Genome Sequence of Bacteroidales Strain TBC1, a Novel Isolate from a Methanogenic Wastewater Treatment System.</title>
        <authorList>
            <person name="Tourlousse D.M."/>
            <person name="Matsuura N."/>
            <person name="Sun L."/>
            <person name="Toyonaga M."/>
            <person name="Kuroda K."/>
            <person name="Ohashi A."/>
            <person name="Cruz R."/>
            <person name="Yamaguchi T."/>
            <person name="Sekiguchi Y."/>
        </authorList>
    </citation>
    <scope>NUCLEOTIDE SEQUENCE [LARGE SCALE GENOMIC DNA]</scope>
    <source>
        <strain evidence="3">TBC1</strain>
    </source>
</reference>
<dbReference type="Proteomes" id="UP000053091">
    <property type="component" value="Unassembled WGS sequence"/>
</dbReference>
<dbReference type="STRING" id="1678841.TBC1_12359"/>
<keyword evidence="2" id="KW-0804">Transcription</keyword>
<sequence length="110" mass="12859">MDFKRVKTDTVAVTRNIHKVMEPTGNIYESVAILSKRANQISLEIKEELNSKIAEFAVPNDNLEEVFENREQIEIAKYYEHLPKPTLIAVHEFLNDQVYFRNPHTESQEL</sequence>
<evidence type="ECO:0000256" key="1">
    <source>
        <dbReference type="ARBA" id="ARBA00022478"/>
    </source>
</evidence>
<protein>
    <submittedName>
        <fullName evidence="3">RNA polymerase Rpb6</fullName>
    </submittedName>
</protein>
<evidence type="ECO:0000313" key="3">
    <source>
        <dbReference type="EMBL" id="GAP44551.1"/>
    </source>
</evidence>
<evidence type="ECO:0000313" key="4">
    <source>
        <dbReference type="Proteomes" id="UP000053091"/>
    </source>
</evidence>
<dbReference type="SMART" id="SM01409">
    <property type="entry name" value="RNA_pol_Rpb6"/>
    <property type="match status" value="1"/>
</dbReference>
<dbReference type="AlphaFoldDB" id="A0A0S7C175"/>
<dbReference type="PATRIC" id="fig|1678841.3.peg.3059"/>
<keyword evidence="4" id="KW-1185">Reference proteome</keyword>
<dbReference type="GO" id="GO:0003899">
    <property type="term" value="F:DNA-directed RNA polymerase activity"/>
    <property type="evidence" value="ECO:0007669"/>
    <property type="project" value="InterPro"/>
</dbReference>
<keyword evidence="1" id="KW-0240">DNA-directed RNA polymerase</keyword>
<dbReference type="GO" id="GO:0003677">
    <property type="term" value="F:DNA binding"/>
    <property type="evidence" value="ECO:0007669"/>
    <property type="project" value="InterPro"/>
</dbReference>
<dbReference type="InterPro" id="IPR006110">
    <property type="entry name" value="Pol_omega/Rpo6/RPB6"/>
</dbReference>
<evidence type="ECO:0000256" key="2">
    <source>
        <dbReference type="ARBA" id="ARBA00023163"/>
    </source>
</evidence>
<dbReference type="OrthoDB" id="9429628at2"/>
<gene>
    <name evidence="3" type="ORF">TBC1_12359</name>
</gene>
<accession>A0A0S7C175</accession>